<dbReference type="STRING" id="1531966.A0A0A1SVZ2"/>
<gene>
    <name evidence="3" type="ORF">VHEMI04687</name>
</gene>
<dbReference type="Pfam" id="PF02129">
    <property type="entry name" value="Peptidase_S15"/>
    <property type="match status" value="1"/>
</dbReference>
<dbReference type="AlphaFoldDB" id="A0A0A1SVZ2"/>
<feature type="domain" description="Xaa-Pro dipeptidyl-peptidase-like" evidence="2">
    <location>
        <begin position="19"/>
        <end position="156"/>
    </location>
</feature>
<dbReference type="InterPro" id="IPR000383">
    <property type="entry name" value="Xaa-Pro-like_dom"/>
</dbReference>
<evidence type="ECO:0000259" key="2">
    <source>
        <dbReference type="Pfam" id="PF02129"/>
    </source>
</evidence>
<dbReference type="Gene3D" id="3.40.50.1820">
    <property type="entry name" value="alpha/beta hydrolase"/>
    <property type="match status" value="1"/>
</dbReference>
<feature type="region of interest" description="Disordered" evidence="1">
    <location>
        <begin position="202"/>
        <end position="245"/>
    </location>
</feature>
<dbReference type="PANTHER" id="PTHR42103">
    <property type="entry name" value="ALPHA/BETA-HYDROLASES SUPERFAMILY PROTEIN"/>
    <property type="match status" value="1"/>
</dbReference>
<reference evidence="3 4" key="1">
    <citation type="journal article" date="2015" name="Genome Announc.">
        <title>Draft Genome Sequence and Gene Annotation of the Entomopathogenic Fungus Verticillium hemipterigenum.</title>
        <authorList>
            <person name="Horn F."/>
            <person name="Habel A."/>
            <person name="Scharf D.H."/>
            <person name="Dworschak J."/>
            <person name="Brakhage A.A."/>
            <person name="Guthke R."/>
            <person name="Hertweck C."/>
            <person name="Linde J."/>
        </authorList>
    </citation>
    <scope>NUCLEOTIDE SEQUENCE [LARGE SCALE GENOMIC DNA]</scope>
</reference>
<dbReference type="EMBL" id="CDHN01000002">
    <property type="protein sequence ID" value="CEJ88326.1"/>
    <property type="molecule type" value="Genomic_DNA"/>
</dbReference>
<dbReference type="InterPro" id="IPR029058">
    <property type="entry name" value="AB_hydrolase_fold"/>
</dbReference>
<evidence type="ECO:0000313" key="4">
    <source>
        <dbReference type="Proteomes" id="UP000039046"/>
    </source>
</evidence>
<organism evidence="3 4">
    <name type="scientific">[Torrubiella] hemipterigena</name>
    <dbReference type="NCBI Taxonomy" id="1531966"/>
    <lineage>
        <taxon>Eukaryota</taxon>
        <taxon>Fungi</taxon>
        <taxon>Dikarya</taxon>
        <taxon>Ascomycota</taxon>
        <taxon>Pezizomycotina</taxon>
        <taxon>Sordariomycetes</taxon>
        <taxon>Hypocreomycetidae</taxon>
        <taxon>Hypocreales</taxon>
        <taxon>Clavicipitaceae</taxon>
        <taxon>Clavicipitaceae incertae sedis</taxon>
        <taxon>'Torrubiella' clade</taxon>
    </lineage>
</organism>
<accession>A0A0A1SVZ2</accession>
<proteinExistence type="predicted"/>
<dbReference type="HOGENOM" id="CLU_035149_0_1_1"/>
<evidence type="ECO:0000256" key="1">
    <source>
        <dbReference type="SAM" id="MobiDB-lite"/>
    </source>
</evidence>
<dbReference type="SUPFAM" id="SSF53474">
    <property type="entry name" value="alpha/beta-Hydrolases"/>
    <property type="match status" value="1"/>
</dbReference>
<dbReference type="Proteomes" id="UP000039046">
    <property type="component" value="Unassembled WGS sequence"/>
</dbReference>
<dbReference type="OrthoDB" id="10260961at2759"/>
<protein>
    <recommendedName>
        <fullName evidence="2">Xaa-Pro dipeptidyl-peptidase-like domain-containing protein</fullName>
    </recommendedName>
</protein>
<evidence type="ECO:0000313" key="3">
    <source>
        <dbReference type="EMBL" id="CEJ88326.1"/>
    </source>
</evidence>
<sequence>MDKGLPDPALTFTIPSIQDGTVLDCRIYHPASLSANPRSPAWTKHAAILAHPYAPLGGSYDDPVLEVIAATLLRCGYLVATFNFRGAGHSAGKTSWSAKPEREDYMSVVGFIVYYIHTLDPFKARKQCRLDNEDPAPTASPTLLMAGYSYGAMVTMSIPPLTNILELFATPESHAHAAQIRLRAESLAEQQNDVLGDARAALLQHRSPSSPTKRSIRIGGEEGSQSPRHSGDSFDRRSFSGDHEEGFRHSVHELLHKRKVLRHGLHLHKDKHGKRSHTPEQDNADGKLHAIVGLTVPKTAYLLVSPLQGIVPHLLALNLATSAFTRSRHPEAQAAEDKLVENHTLAIFGDTDVFVGITKLRSWEQRLRGQDGSKFRGLEVATGGHFWVEQGVLVKATEAIKEFSAELLDM</sequence>
<name>A0A0A1SVZ2_9HYPO</name>
<dbReference type="GO" id="GO:0016787">
    <property type="term" value="F:hydrolase activity"/>
    <property type="evidence" value="ECO:0007669"/>
    <property type="project" value="InterPro"/>
</dbReference>
<dbReference type="PANTHER" id="PTHR42103:SF2">
    <property type="entry name" value="AB HYDROLASE-1 DOMAIN-CONTAINING PROTEIN"/>
    <property type="match status" value="1"/>
</dbReference>
<feature type="compositionally biased region" description="Basic and acidic residues" evidence="1">
    <location>
        <begin position="229"/>
        <end position="245"/>
    </location>
</feature>
<keyword evidence="4" id="KW-1185">Reference proteome</keyword>